<evidence type="ECO:0000313" key="2">
    <source>
        <dbReference type="Proteomes" id="UP000265520"/>
    </source>
</evidence>
<sequence>MAHEAPVVEYEAQLGARKLVAAHNAPVPAPQAQIW</sequence>
<dbReference type="Proteomes" id="UP000265520">
    <property type="component" value="Unassembled WGS sequence"/>
</dbReference>
<comment type="caution">
    <text evidence="1">The sequence shown here is derived from an EMBL/GenBank/DDBJ whole genome shotgun (WGS) entry which is preliminary data.</text>
</comment>
<accession>A0A392W1P9</accession>
<name>A0A392W1P9_9FABA</name>
<proteinExistence type="predicted"/>
<organism evidence="1 2">
    <name type="scientific">Trifolium medium</name>
    <dbReference type="NCBI Taxonomy" id="97028"/>
    <lineage>
        <taxon>Eukaryota</taxon>
        <taxon>Viridiplantae</taxon>
        <taxon>Streptophyta</taxon>
        <taxon>Embryophyta</taxon>
        <taxon>Tracheophyta</taxon>
        <taxon>Spermatophyta</taxon>
        <taxon>Magnoliopsida</taxon>
        <taxon>eudicotyledons</taxon>
        <taxon>Gunneridae</taxon>
        <taxon>Pentapetalae</taxon>
        <taxon>rosids</taxon>
        <taxon>fabids</taxon>
        <taxon>Fabales</taxon>
        <taxon>Fabaceae</taxon>
        <taxon>Papilionoideae</taxon>
        <taxon>50 kb inversion clade</taxon>
        <taxon>NPAAA clade</taxon>
        <taxon>Hologalegina</taxon>
        <taxon>IRL clade</taxon>
        <taxon>Trifolieae</taxon>
        <taxon>Trifolium</taxon>
    </lineage>
</organism>
<dbReference type="EMBL" id="LXQA011333679">
    <property type="protein sequence ID" value="MCI93612.1"/>
    <property type="molecule type" value="Genomic_DNA"/>
</dbReference>
<feature type="non-terminal residue" evidence="1">
    <location>
        <position position="35"/>
    </location>
</feature>
<dbReference type="AlphaFoldDB" id="A0A392W1P9"/>
<keyword evidence="2" id="KW-1185">Reference proteome</keyword>
<reference evidence="1 2" key="1">
    <citation type="journal article" date="2018" name="Front. Plant Sci.">
        <title>Red Clover (Trifolium pratense) and Zigzag Clover (T. medium) - A Picture of Genomic Similarities and Differences.</title>
        <authorList>
            <person name="Dluhosova J."/>
            <person name="Istvanek J."/>
            <person name="Nedelnik J."/>
            <person name="Repkova J."/>
        </authorList>
    </citation>
    <scope>NUCLEOTIDE SEQUENCE [LARGE SCALE GENOMIC DNA]</scope>
    <source>
        <strain evidence="2">cv. 10/8</strain>
        <tissue evidence="1">Leaf</tissue>
    </source>
</reference>
<evidence type="ECO:0000313" key="1">
    <source>
        <dbReference type="EMBL" id="MCI93612.1"/>
    </source>
</evidence>
<protein>
    <submittedName>
        <fullName evidence="1">Uncharacterized protein</fullName>
    </submittedName>
</protein>